<dbReference type="GeneID" id="103522850"/>
<dbReference type="PANTHER" id="PTHR16019">
    <property type="entry name" value="SYNAPSE-ASSOCIATED PROTEIN"/>
    <property type="match status" value="1"/>
</dbReference>
<protein>
    <submittedName>
        <fullName evidence="4">BSD domain-containing protein 1-A</fullName>
    </submittedName>
</protein>
<dbReference type="AlphaFoldDB" id="A0A1S3DQB7"/>
<dbReference type="Gene3D" id="1.10.3970.10">
    <property type="entry name" value="BSD domain"/>
    <property type="match status" value="1"/>
</dbReference>
<dbReference type="Proteomes" id="UP000079169">
    <property type="component" value="Unplaced"/>
</dbReference>
<feature type="non-terminal residue" evidence="4">
    <location>
        <position position="306"/>
    </location>
</feature>
<evidence type="ECO:0000313" key="3">
    <source>
        <dbReference type="Proteomes" id="UP000079169"/>
    </source>
</evidence>
<name>A0A1S3DQB7_DIACI</name>
<dbReference type="RefSeq" id="XP_008486160.1">
    <property type="nucleotide sequence ID" value="XM_008487938.1"/>
</dbReference>
<sequence length="306" mass="35481">MTETSDSQKIDNTSSKENDATTPSSSDWWKGFLDAARNKSAEVLEFVKKDFDELSTTVKTEATNVVQQTTTVFRETLQLDKPESTASSMKKSVSTFLDQVSTVLNPSPDDEDEEAVVIHGTDVVPLTRLQAQLYALSNEPDTYLKEIEPELLPRYEAWLELLEEQGNKQLSNEKLIKMLVNNPQLQDNFQNLVPNQLSHTLFWNRYLFRKAMLEDEDAKLQRKDKKEDEDEENKIESVWKQEDDFNYNVELSEEDQIKLLEDYEKEKQSKKLLKEKEAKDEKQGKKDLKKSSDPGNLNMREKKDMV</sequence>
<feature type="compositionally biased region" description="Basic and acidic residues" evidence="1">
    <location>
        <begin position="1"/>
        <end position="19"/>
    </location>
</feature>
<dbReference type="InterPro" id="IPR005607">
    <property type="entry name" value="BSD_dom"/>
</dbReference>
<gene>
    <name evidence="4" type="primary">LOC103522850</name>
</gene>
<feature type="compositionally biased region" description="Basic and acidic residues" evidence="1">
    <location>
        <begin position="268"/>
        <end position="292"/>
    </location>
</feature>
<proteinExistence type="predicted"/>
<dbReference type="PaxDb" id="121845-A0A1S3DQB7"/>
<dbReference type="InterPro" id="IPR051494">
    <property type="entry name" value="BSD_domain-containing"/>
</dbReference>
<dbReference type="InterPro" id="IPR035925">
    <property type="entry name" value="BSD_dom_sf"/>
</dbReference>
<dbReference type="SUPFAM" id="SSF140383">
    <property type="entry name" value="BSD domain-like"/>
    <property type="match status" value="1"/>
</dbReference>
<organism evidence="3 4">
    <name type="scientific">Diaphorina citri</name>
    <name type="common">Asian citrus psyllid</name>
    <dbReference type="NCBI Taxonomy" id="121845"/>
    <lineage>
        <taxon>Eukaryota</taxon>
        <taxon>Metazoa</taxon>
        <taxon>Ecdysozoa</taxon>
        <taxon>Arthropoda</taxon>
        <taxon>Hexapoda</taxon>
        <taxon>Insecta</taxon>
        <taxon>Pterygota</taxon>
        <taxon>Neoptera</taxon>
        <taxon>Paraneoptera</taxon>
        <taxon>Hemiptera</taxon>
        <taxon>Sternorrhyncha</taxon>
        <taxon>Psylloidea</taxon>
        <taxon>Psyllidae</taxon>
        <taxon>Diaphorininae</taxon>
        <taxon>Diaphorina</taxon>
    </lineage>
</organism>
<feature type="region of interest" description="Disordered" evidence="1">
    <location>
        <begin position="268"/>
        <end position="306"/>
    </location>
</feature>
<dbReference type="KEGG" id="dci:103522850"/>
<feature type="region of interest" description="Disordered" evidence="1">
    <location>
        <begin position="1"/>
        <end position="28"/>
    </location>
</feature>
<dbReference type="OMA" id="VDATYIV"/>
<keyword evidence="3" id="KW-1185">Reference proteome</keyword>
<evidence type="ECO:0000313" key="4">
    <source>
        <dbReference type="RefSeq" id="XP_008486160.1"/>
    </source>
</evidence>
<dbReference type="GO" id="GO:0005737">
    <property type="term" value="C:cytoplasm"/>
    <property type="evidence" value="ECO:0007669"/>
    <property type="project" value="TreeGrafter"/>
</dbReference>
<evidence type="ECO:0000259" key="2">
    <source>
        <dbReference type="PROSITE" id="PS50858"/>
    </source>
</evidence>
<dbReference type="Pfam" id="PF03909">
    <property type="entry name" value="BSD"/>
    <property type="match status" value="1"/>
</dbReference>
<dbReference type="PROSITE" id="PS50858">
    <property type="entry name" value="BSD"/>
    <property type="match status" value="1"/>
</dbReference>
<feature type="domain" description="BSD" evidence="2">
    <location>
        <begin position="162"/>
        <end position="214"/>
    </location>
</feature>
<reference evidence="4" key="1">
    <citation type="submission" date="2025-08" db="UniProtKB">
        <authorList>
            <consortium name="RefSeq"/>
        </authorList>
    </citation>
    <scope>IDENTIFICATION</scope>
</reference>
<accession>A0A1S3DQB7</accession>
<evidence type="ECO:0000256" key="1">
    <source>
        <dbReference type="SAM" id="MobiDB-lite"/>
    </source>
</evidence>
<dbReference type="STRING" id="121845.A0A1S3DQB7"/>
<dbReference type="PANTHER" id="PTHR16019:SF5">
    <property type="entry name" value="BSD DOMAIN-CONTAINING PROTEIN 1"/>
    <property type="match status" value="1"/>
</dbReference>